<dbReference type="InterPro" id="IPR036034">
    <property type="entry name" value="PDZ_sf"/>
</dbReference>
<feature type="region of interest" description="Disordered" evidence="4">
    <location>
        <begin position="769"/>
        <end position="798"/>
    </location>
</feature>
<dbReference type="SUPFAM" id="SSF50044">
    <property type="entry name" value="SH3-domain"/>
    <property type="match status" value="1"/>
</dbReference>
<organism evidence="8 9">
    <name type="scientific">Taenia crassiceps</name>
    <dbReference type="NCBI Taxonomy" id="6207"/>
    <lineage>
        <taxon>Eukaryota</taxon>
        <taxon>Metazoa</taxon>
        <taxon>Spiralia</taxon>
        <taxon>Lophotrochozoa</taxon>
        <taxon>Platyhelminthes</taxon>
        <taxon>Cestoda</taxon>
        <taxon>Eucestoda</taxon>
        <taxon>Cyclophyllidea</taxon>
        <taxon>Taeniidae</taxon>
        <taxon>Taenia</taxon>
    </lineage>
</organism>
<comment type="caution">
    <text evidence="8">The sequence shown here is derived from an EMBL/GenBank/DDBJ whole genome shotgun (WGS) entry which is preliminary data.</text>
</comment>
<dbReference type="Gene3D" id="2.30.30.40">
    <property type="entry name" value="SH3 Domains"/>
    <property type="match status" value="1"/>
</dbReference>
<feature type="domain" description="Guanylate kinase-like" evidence="6">
    <location>
        <begin position="503"/>
        <end position="686"/>
    </location>
</feature>
<dbReference type="SUPFAM" id="SSF52540">
    <property type="entry name" value="P-loop containing nucleoside triphosphate hydrolases"/>
    <property type="match status" value="1"/>
</dbReference>
<evidence type="ECO:0000256" key="3">
    <source>
        <dbReference type="PROSITE-ProRule" id="PRU00192"/>
    </source>
</evidence>
<feature type="region of interest" description="Disordered" evidence="4">
    <location>
        <begin position="171"/>
        <end position="224"/>
    </location>
</feature>
<feature type="domain" description="PDZ" evidence="7">
    <location>
        <begin position="260"/>
        <end position="366"/>
    </location>
</feature>
<evidence type="ECO:0000259" key="6">
    <source>
        <dbReference type="PROSITE" id="PS50052"/>
    </source>
</evidence>
<feature type="region of interest" description="Disordered" evidence="4">
    <location>
        <begin position="864"/>
        <end position="892"/>
    </location>
</feature>
<gene>
    <name evidence="8" type="ORF">TcWFU_002885</name>
</gene>
<evidence type="ECO:0000256" key="4">
    <source>
        <dbReference type="SAM" id="MobiDB-lite"/>
    </source>
</evidence>
<feature type="compositionally biased region" description="Acidic residues" evidence="4">
    <location>
        <begin position="883"/>
        <end position="892"/>
    </location>
</feature>
<dbReference type="InterPro" id="IPR050716">
    <property type="entry name" value="MAGUK"/>
</dbReference>
<dbReference type="SUPFAM" id="SSF50156">
    <property type="entry name" value="PDZ domain-like"/>
    <property type="match status" value="1"/>
</dbReference>
<name>A0ABR4QLQ3_9CEST</name>
<dbReference type="Gene3D" id="3.40.50.300">
    <property type="entry name" value="P-loop containing nucleotide triphosphate hydrolases"/>
    <property type="match status" value="1"/>
</dbReference>
<dbReference type="InterPro" id="IPR001452">
    <property type="entry name" value="SH3_domain"/>
</dbReference>
<dbReference type="Pfam" id="PF00595">
    <property type="entry name" value="PDZ"/>
    <property type="match status" value="1"/>
</dbReference>
<comment type="similarity">
    <text evidence="1">Belongs to the MAGUK family.</text>
</comment>
<dbReference type="PROSITE" id="PS50002">
    <property type="entry name" value="SH3"/>
    <property type="match status" value="1"/>
</dbReference>
<dbReference type="InterPro" id="IPR027417">
    <property type="entry name" value="P-loop_NTPase"/>
</dbReference>
<dbReference type="PROSITE" id="PS50106">
    <property type="entry name" value="PDZ"/>
    <property type="match status" value="1"/>
</dbReference>
<dbReference type="CDD" id="cd00136">
    <property type="entry name" value="PDZ_canonical"/>
    <property type="match status" value="1"/>
</dbReference>
<evidence type="ECO:0000259" key="7">
    <source>
        <dbReference type="PROSITE" id="PS50106"/>
    </source>
</evidence>
<dbReference type="SMART" id="SM00072">
    <property type="entry name" value="GuKc"/>
    <property type="match status" value="1"/>
</dbReference>
<feature type="domain" description="SH3" evidence="5">
    <location>
        <begin position="383"/>
        <end position="453"/>
    </location>
</feature>
<dbReference type="InterPro" id="IPR001478">
    <property type="entry name" value="PDZ"/>
</dbReference>
<keyword evidence="9" id="KW-1185">Reference proteome</keyword>
<dbReference type="CDD" id="cd11862">
    <property type="entry name" value="SH3_MPP"/>
    <property type="match status" value="1"/>
</dbReference>
<sequence length="892" mass="98700">MSATPGKAFIVLHATHLVRNSLNKKNELSKHLSEPLGQILTEEDTMLLRNFLESKALVNILTQISFLSRITQNSLKFSSNKFYTNLRPLVSKLRPCRSDDRNCLAALNETWSEIVNLLTRATEERYPDAQELYGILSNNFLRELIVAANDTGNRCYTTYVDQTSASMPVYVERDPVYSGGGDKRNDHRENLSHPFSMSSPQDDEPSTHHSASMSKSPRKPTINHFPYHSLRRQIGGAGLRHPALPPYMENSLPEPGMLRTVCINRNLPGEPLGITLVTYGSSQMSTGSGSLLSLLRRQTRREANKEPQKVVIQRIIVGSLADKEGKLFPGDEIVELNGVTASSLEAVQKAMDSAAQKNFLRMLVKTPGIGQLKAYIRSRKHPEHKVYVRCLFKYDPLEDTLLPNANLGIAFRSGDVLELVDSQDLNWWQVRRLGSPSLPVGLVPSQTLQERRQAFNQQACRLSASKKTKKVKSIFRAADSSNLLVRSDLWVYEEVVPWPPSPVPTLLLIGPNGVGRRTIKFLLCTQFPQRFSFPVSDTTDPTATPALFRIRTKENMESDIRQGAYVEWGTVDGHHYGISFAAIREIIAAGRTALIDCQCQSVYLLHQPEFNPHVVFVSAPKFEAAKAMMDIGIRKNLTVNKRTSEEIRMIVEESKIFANQNQHLYAHTLVNSNMTESVEKLSQLVSKLERQPGWIPASWACEMSLPKSHGKDRKCEGRLPRLGVSLGPGIPSLPEDNRSVLSRVTGSILSVASPESAVRLARPPSVCSSLQLPGTASKGGRSGDSEGRWRYEKPSSETGCCNPALSAFLPNEGYLVSKAVVQSQLATRSALRDSESQKSSKSTKKQIFTPSVANSNLLLKSIGEDAKANGGDNDGEAISSTSSEDEGLVEKT</sequence>
<proteinExistence type="inferred from homology"/>
<evidence type="ECO:0000313" key="9">
    <source>
        <dbReference type="Proteomes" id="UP001651158"/>
    </source>
</evidence>
<dbReference type="PROSITE" id="PS50052">
    <property type="entry name" value="GUANYLATE_KINASE_2"/>
    <property type="match status" value="1"/>
</dbReference>
<dbReference type="InterPro" id="IPR008144">
    <property type="entry name" value="Guanylate_kin-like_dom"/>
</dbReference>
<dbReference type="InterPro" id="IPR008145">
    <property type="entry name" value="GK/Ca_channel_bsu"/>
</dbReference>
<feature type="compositionally biased region" description="Basic and acidic residues" evidence="4">
    <location>
        <begin position="781"/>
        <end position="795"/>
    </location>
</feature>
<dbReference type="SMART" id="SM00326">
    <property type="entry name" value="SH3"/>
    <property type="match status" value="1"/>
</dbReference>
<protein>
    <submittedName>
        <fullName evidence="8">Uncharacterized protein</fullName>
    </submittedName>
</protein>
<dbReference type="PANTHER" id="PTHR23122">
    <property type="entry name" value="MEMBRANE-ASSOCIATED GUANYLATE KINASE MAGUK"/>
    <property type="match status" value="1"/>
</dbReference>
<dbReference type="Gene3D" id="2.30.42.10">
    <property type="match status" value="1"/>
</dbReference>
<evidence type="ECO:0000313" key="8">
    <source>
        <dbReference type="EMBL" id="KAL5110018.1"/>
    </source>
</evidence>
<dbReference type="InterPro" id="IPR036028">
    <property type="entry name" value="SH3-like_dom_sf"/>
</dbReference>
<reference evidence="8 9" key="1">
    <citation type="journal article" date="2022" name="Front. Cell. Infect. Microbiol.">
        <title>The Genomes of Two Strains of Taenia crassiceps the Animal Model for the Study of Human Cysticercosis.</title>
        <authorList>
            <person name="Bobes R.J."/>
            <person name="Estrada K."/>
            <person name="Rios-Valencia D.G."/>
            <person name="Calderon-Gallegos A."/>
            <person name="de la Torre P."/>
            <person name="Carrero J.C."/>
            <person name="Sanchez-Flores A."/>
            <person name="Laclette J.P."/>
        </authorList>
    </citation>
    <scope>NUCLEOTIDE SEQUENCE [LARGE SCALE GENOMIC DNA]</scope>
    <source>
        <strain evidence="8">WFUcys</strain>
    </source>
</reference>
<feature type="compositionally biased region" description="Basic and acidic residues" evidence="4">
    <location>
        <begin position="171"/>
        <end position="191"/>
    </location>
</feature>
<accession>A0ABR4QLQ3</accession>
<keyword evidence="2 3" id="KW-0728">SH3 domain</keyword>
<evidence type="ECO:0000256" key="2">
    <source>
        <dbReference type="ARBA" id="ARBA00022443"/>
    </source>
</evidence>
<dbReference type="EMBL" id="JAKROA010000002">
    <property type="protein sequence ID" value="KAL5110018.1"/>
    <property type="molecule type" value="Genomic_DNA"/>
</dbReference>
<evidence type="ECO:0000256" key="1">
    <source>
        <dbReference type="ARBA" id="ARBA00007014"/>
    </source>
</evidence>
<evidence type="ECO:0000259" key="5">
    <source>
        <dbReference type="PROSITE" id="PS50002"/>
    </source>
</evidence>
<dbReference type="Proteomes" id="UP001651158">
    <property type="component" value="Unassembled WGS sequence"/>
</dbReference>
<dbReference type="SMART" id="SM00228">
    <property type="entry name" value="PDZ"/>
    <property type="match status" value="1"/>
</dbReference>
<dbReference type="Pfam" id="PF00625">
    <property type="entry name" value="Guanylate_kin"/>
    <property type="match status" value="1"/>
</dbReference>